<dbReference type="PROSITE" id="PS50934">
    <property type="entry name" value="SWIRM"/>
    <property type="match status" value="1"/>
</dbReference>
<evidence type="ECO:0000259" key="1">
    <source>
        <dbReference type="PROSITE" id="PS50934"/>
    </source>
</evidence>
<feature type="domain" description="SWIRM" evidence="1">
    <location>
        <begin position="89"/>
        <end position="174"/>
    </location>
</feature>
<dbReference type="Proteomes" id="UP000789342">
    <property type="component" value="Unassembled WGS sequence"/>
</dbReference>
<sequence>MESDTDSQNSFDSQETITYKVDRYKRKIKNPQTTNGDNGAIARVVIYEEYMRNPASLRNVFHETRPYPELIKKVRSLNLDYSTILMPNIRVTWKGGVKDYSNYPLYNYLHICEREMCNIMRLTPQKYLQCLYTIVTTFRELKDTFKRSQAKKICDIDVNKISVLYEVLEGFGWV</sequence>
<dbReference type="InterPro" id="IPR036388">
    <property type="entry name" value="WH-like_DNA-bd_sf"/>
</dbReference>
<comment type="caution">
    <text evidence="2">The sequence shown here is derived from an EMBL/GenBank/DDBJ whole genome shotgun (WGS) entry which is preliminary data.</text>
</comment>
<organism evidence="2 3">
    <name type="scientific">Acaulospora morrowiae</name>
    <dbReference type="NCBI Taxonomy" id="94023"/>
    <lineage>
        <taxon>Eukaryota</taxon>
        <taxon>Fungi</taxon>
        <taxon>Fungi incertae sedis</taxon>
        <taxon>Mucoromycota</taxon>
        <taxon>Glomeromycotina</taxon>
        <taxon>Glomeromycetes</taxon>
        <taxon>Diversisporales</taxon>
        <taxon>Acaulosporaceae</taxon>
        <taxon>Acaulospora</taxon>
    </lineage>
</organism>
<dbReference type="InterPro" id="IPR007526">
    <property type="entry name" value="SWIRM"/>
</dbReference>
<dbReference type="Pfam" id="PF04433">
    <property type="entry name" value="SWIRM"/>
    <property type="match status" value="1"/>
</dbReference>
<protein>
    <submittedName>
        <fullName evidence="2">3674_t:CDS:1</fullName>
    </submittedName>
</protein>
<dbReference type="Gene3D" id="1.10.10.10">
    <property type="entry name" value="Winged helix-like DNA-binding domain superfamily/Winged helix DNA-binding domain"/>
    <property type="match status" value="1"/>
</dbReference>
<reference evidence="2" key="1">
    <citation type="submission" date="2021-06" db="EMBL/GenBank/DDBJ databases">
        <authorList>
            <person name="Kallberg Y."/>
            <person name="Tangrot J."/>
            <person name="Rosling A."/>
        </authorList>
    </citation>
    <scope>NUCLEOTIDE SEQUENCE</scope>
    <source>
        <strain evidence="2">CL551</strain>
    </source>
</reference>
<keyword evidence="3" id="KW-1185">Reference proteome</keyword>
<proteinExistence type="predicted"/>
<dbReference type="AlphaFoldDB" id="A0A9N9E5S4"/>
<dbReference type="SUPFAM" id="SSF46689">
    <property type="entry name" value="Homeodomain-like"/>
    <property type="match status" value="1"/>
</dbReference>
<accession>A0A9N9E5S4</accession>
<dbReference type="FunFam" id="1.10.10.10:FF:000087">
    <property type="entry name" value="Transcriptional adapter 2"/>
    <property type="match status" value="1"/>
</dbReference>
<dbReference type="InterPro" id="IPR009057">
    <property type="entry name" value="Homeodomain-like_sf"/>
</dbReference>
<dbReference type="EMBL" id="CAJVPV010011275">
    <property type="protein sequence ID" value="CAG8659453.1"/>
    <property type="molecule type" value="Genomic_DNA"/>
</dbReference>
<evidence type="ECO:0000313" key="3">
    <source>
        <dbReference type="Proteomes" id="UP000789342"/>
    </source>
</evidence>
<name>A0A9N9E5S4_9GLOM</name>
<dbReference type="GO" id="GO:0010468">
    <property type="term" value="P:regulation of gene expression"/>
    <property type="evidence" value="ECO:0007669"/>
    <property type="project" value="UniProtKB-ARBA"/>
</dbReference>
<gene>
    <name evidence="2" type="ORF">AMORRO_LOCUS10340</name>
</gene>
<evidence type="ECO:0000313" key="2">
    <source>
        <dbReference type="EMBL" id="CAG8659453.1"/>
    </source>
</evidence>
<dbReference type="OrthoDB" id="2186918at2759"/>